<dbReference type="EMBL" id="CAEQ01001863">
    <property type="protein sequence ID" value="CCD15311.1"/>
    <property type="molecule type" value="Genomic_DNA"/>
</dbReference>
<feature type="transmembrane region" description="Helical" evidence="1">
    <location>
        <begin position="99"/>
        <end position="124"/>
    </location>
</feature>
<proteinExistence type="predicted"/>
<evidence type="ECO:0000313" key="3">
    <source>
        <dbReference type="Proteomes" id="UP000000702"/>
    </source>
</evidence>
<keyword evidence="3" id="KW-1185">Reference proteome</keyword>
<keyword evidence="1" id="KW-1133">Transmembrane helix</keyword>
<comment type="caution">
    <text evidence="2">The sequence shown here is derived from an EMBL/GenBank/DDBJ whole genome shotgun (WGS) entry which is preliminary data.</text>
</comment>
<name>F9WDF8_TRYCI</name>
<gene>
    <name evidence="2" type="ORF">TCIL3000_0_58420</name>
</gene>
<keyword evidence="1" id="KW-0812">Transmembrane</keyword>
<dbReference type="AlphaFoldDB" id="F9WDF8"/>
<evidence type="ECO:0000256" key="1">
    <source>
        <dbReference type="SAM" id="Phobius"/>
    </source>
</evidence>
<evidence type="ECO:0000313" key="2">
    <source>
        <dbReference type="EMBL" id="CCD15311.1"/>
    </source>
</evidence>
<organism evidence="2 3">
    <name type="scientific">Trypanosoma congolense (strain IL3000)</name>
    <dbReference type="NCBI Taxonomy" id="1068625"/>
    <lineage>
        <taxon>Eukaryota</taxon>
        <taxon>Discoba</taxon>
        <taxon>Euglenozoa</taxon>
        <taxon>Kinetoplastea</taxon>
        <taxon>Metakinetoplastina</taxon>
        <taxon>Trypanosomatida</taxon>
        <taxon>Trypanosomatidae</taxon>
        <taxon>Trypanosoma</taxon>
        <taxon>Nannomonas</taxon>
    </lineage>
</organism>
<reference evidence="3" key="1">
    <citation type="submission" date="2011-07" db="EMBL/GenBank/DDBJ databases">
        <title>Divergent evolution of antigenic variation in African trypanosomes.</title>
        <authorList>
            <person name="Jackson A.P."/>
            <person name="Berry A."/>
            <person name="Allison H.C."/>
            <person name="Burton P."/>
            <person name="Anderson J."/>
            <person name="Aslett M."/>
            <person name="Brown R."/>
            <person name="Corton N."/>
            <person name="Harris D."/>
            <person name="Hauser H."/>
            <person name="Gamble J."/>
            <person name="Gilderthorp R."/>
            <person name="McQuillan J."/>
            <person name="Quail M.A."/>
            <person name="Sanders M."/>
            <person name="Van Tonder A."/>
            <person name="Ginger M.L."/>
            <person name="Donelson J.E."/>
            <person name="Field M.C."/>
            <person name="Barry J.D."/>
            <person name="Berriman M."/>
            <person name="Hertz-Fowler C."/>
        </authorList>
    </citation>
    <scope>NUCLEOTIDE SEQUENCE [LARGE SCALE GENOMIC DNA]</scope>
    <source>
        <strain evidence="3">IL3000</strain>
    </source>
</reference>
<dbReference type="Proteomes" id="UP000000702">
    <property type="component" value="Unassembled WGS sequence"/>
</dbReference>
<accession>F9WDF8</accession>
<protein>
    <submittedName>
        <fullName evidence="2">Uncharacterized protein</fullName>
    </submittedName>
</protein>
<reference evidence="2 3" key="2">
    <citation type="journal article" date="2012" name="Proc. Natl. Acad. Sci. U.S.A.">
        <title>Antigenic diversity is generated by distinct evolutionary mechanisms in African trypanosome species.</title>
        <authorList>
            <person name="Jackson A.P."/>
            <person name="Berry A."/>
            <person name="Aslett M."/>
            <person name="Allison H.C."/>
            <person name="Burton P."/>
            <person name="Vavrova-Anderson J."/>
            <person name="Brown R."/>
            <person name="Browne H."/>
            <person name="Corton N."/>
            <person name="Hauser H."/>
            <person name="Gamble J."/>
            <person name="Gilderthorp R."/>
            <person name="Marcello L."/>
            <person name="McQuillan J."/>
            <person name="Otto T.D."/>
            <person name="Quail M.A."/>
            <person name="Sanders M.J."/>
            <person name="van Tonder A."/>
            <person name="Ginger M.L."/>
            <person name="Field M.C."/>
            <person name="Barry J.D."/>
            <person name="Hertz-Fowler C."/>
            <person name="Berriman M."/>
        </authorList>
    </citation>
    <scope>NUCLEOTIDE SEQUENCE [LARGE SCALE GENOMIC DNA]</scope>
    <source>
        <strain evidence="2 3">IL3000</strain>
    </source>
</reference>
<sequence length="126" mass="13959">MWWNHSCRLHDCQHPASDTRCACSADRCVGLGPVCVCGRLACRSWMGLGGPVRFWCLSARSMVPLCGLGEPVCCAVPRLYLNKHVMISRVSLHFHSRAFAAQVLVSCMLLLCLANITGCMLIFYCH</sequence>
<keyword evidence="1" id="KW-0472">Membrane</keyword>